<dbReference type="GO" id="GO:0005886">
    <property type="term" value="C:plasma membrane"/>
    <property type="evidence" value="ECO:0007669"/>
    <property type="project" value="UniProtKB-SubCell"/>
</dbReference>
<dbReference type="SUPFAM" id="SSF55874">
    <property type="entry name" value="ATPase domain of HSP90 chaperone/DNA topoisomerase II/histidine kinase"/>
    <property type="match status" value="1"/>
</dbReference>
<sequence>MIATKPNAKRLYNDSNAPLANATRHNLWRLMMLRSVVMVCLVLVIIGVTLASIPLHVASLLLSIAGLGLLNGIAWWRMSRTRQTSQQELLLQLLGDIAALTMLFYFSGGYSNPFIWMYLLPITVAAVALRIFYAWIIASLSIACYTLLMFYHIPLSHLHLHTHGDATLDIHLVGMWLGFVVSATIVAVFIARIGQNLRDYDKTISEVREKALESERMLALGTLATSAAHELGTPLATMAIVCKELSQDYANQPELLQQLAILRTQVSRCKEILSSITHNAGQSRAEAGQGVPLSDFLQDAIQRWRDTRPATELVVNIENTSHNPVIFMDRTLTQAILNLLDNAADESPERVLFNASWDDKALKIQIRDFGHGLSAETKSQLGTPFFTSKNEEGMGLGVYLTQVTLARYDGVLSLDNHPEGGVLTLVKLLLKDLRIENLKVTP</sequence>
<dbReference type="Pfam" id="PF25323">
    <property type="entry name" value="6TM_PilS"/>
    <property type="match status" value="1"/>
</dbReference>
<dbReference type="GO" id="GO:0000155">
    <property type="term" value="F:phosphorelay sensor kinase activity"/>
    <property type="evidence" value="ECO:0007669"/>
    <property type="project" value="InterPro"/>
</dbReference>
<name>A0A1J5SCA3_9ZZZZ</name>
<keyword evidence="4" id="KW-1003">Cell membrane</keyword>
<keyword evidence="6" id="KW-0547">Nucleotide-binding</keyword>
<evidence type="ECO:0000256" key="2">
    <source>
        <dbReference type="ARBA" id="ARBA00004651"/>
    </source>
</evidence>
<evidence type="ECO:0000256" key="6">
    <source>
        <dbReference type="ARBA" id="ARBA00022741"/>
    </source>
</evidence>
<keyword evidence="9" id="KW-1133">Transmembrane helix</keyword>
<evidence type="ECO:0000256" key="3">
    <source>
        <dbReference type="ARBA" id="ARBA00012438"/>
    </source>
</evidence>
<organism evidence="11">
    <name type="scientific">mine drainage metagenome</name>
    <dbReference type="NCBI Taxonomy" id="410659"/>
    <lineage>
        <taxon>unclassified sequences</taxon>
        <taxon>metagenomes</taxon>
        <taxon>ecological metagenomes</taxon>
    </lineage>
</organism>
<evidence type="ECO:0000256" key="1">
    <source>
        <dbReference type="ARBA" id="ARBA00000085"/>
    </source>
</evidence>
<comment type="catalytic activity">
    <reaction evidence="1">
        <text>ATP + protein L-histidine = ADP + protein N-phospho-L-histidine.</text>
        <dbReference type="EC" id="2.7.13.3"/>
    </reaction>
</comment>
<keyword evidence="9" id="KW-0812">Transmembrane</keyword>
<feature type="transmembrane region" description="Helical" evidence="9">
    <location>
        <begin position="134"/>
        <end position="153"/>
    </location>
</feature>
<evidence type="ECO:0000256" key="9">
    <source>
        <dbReference type="SAM" id="Phobius"/>
    </source>
</evidence>
<comment type="subcellular location">
    <subcellularLocation>
        <location evidence="2">Cell membrane</location>
        <topology evidence="2">Multi-pass membrane protein</topology>
    </subcellularLocation>
</comment>
<feature type="transmembrane region" description="Helical" evidence="9">
    <location>
        <begin position="89"/>
        <end position="107"/>
    </location>
</feature>
<accession>A0A1J5SCA3</accession>
<dbReference type="PANTHER" id="PTHR44936">
    <property type="entry name" value="SENSOR PROTEIN CREC"/>
    <property type="match status" value="1"/>
</dbReference>
<dbReference type="Gene3D" id="3.30.565.10">
    <property type="entry name" value="Histidine kinase-like ATPase, C-terminal domain"/>
    <property type="match status" value="1"/>
</dbReference>
<evidence type="ECO:0000256" key="4">
    <source>
        <dbReference type="ARBA" id="ARBA00022475"/>
    </source>
</evidence>
<evidence type="ECO:0000259" key="10">
    <source>
        <dbReference type="PROSITE" id="PS50109"/>
    </source>
</evidence>
<dbReference type="GO" id="GO:0005524">
    <property type="term" value="F:ATP binding"/>
    <property type="evidence" value="ECO:0007669"/>
    <property type="project" value="UniProtKB-KW"/>
</dbReference>
<proteinExistence type="predicted"/>
<keyword evidence="8" id="KW-0067">ATP-binding</keyword>
<keyword evidence="5 11" id="KW-0808">Transferase</keyword>
<reference evidence="11" key="1">
    <citation type="submission" date="2016-10" db="EMBL/GenBank/DDBJ databases">
        <title>Sequence of Gallionella enrichment culture.</title>
        <authorList>
            <person name="Poehlein A."/>
            <person name="Muehling M."/>
            <person name="Daniel R."/>
        </authorList>
    </citation>
    <scope>NUCLEOTIDE SEQUENCE</scope>
</reference>
<dbReference type="Pfam" id="PF00512">
    <property type="entry name" value="HisKA"/>
    <property type="match status" value="1"/>
</dbReference>
<feature type="transmembrane region" description="Helical" evidence="9">
    <location>
        <begin position="31"/>
        <end position="51"/>
    </location>
</feature>
<protein>
    <recommendedName>
        <fullName evidence="3">histidine kinase</fullName>
        <ecNumber evidence="3">2.7.13.3</ecNumber>
    </recommendedName>
</protein>
<dbReference type="PROSITE" id="PS50109">
    <property type="entry name" value="HIS_KIN"/>
    <property type="match status" value="1"/>
</dbReference>
<dbReference type="InterPro" id="IPR003594">
    <property type="entry name" value="HATPase_dom"/>
</dbReference>
<dbReference type="AlphaFoldDB" id="A0A1J5SCA3"/>
<feature type="transmembrane region" description="Helical" evidence="9">
    <location>
        <begin position="173"/>
        <end position="193"/>
    </location>
</feature>
<dbReference type="Gene3D" id="1.10.287.130">
    <property type="match status" value="1"/>
</dbReference>
<dbReference type="EMBL" id="MLJW01000107">
    <property type="protein sequence ID" value="OIQ99347.1"/>
    <property type="molecule type" value="Genomic_DNA"/>
</dbReference>
<keyword evidence="9" id="KW-0472">Membrane</keyword>
<dbReference type="PANTHER" id="PTHR44936:SF10">
    <property type="entry name" value="SENSOR PROTEIN RSTB"/>
    <property type="match status" value="1"/>
</dbReference>
<feature type="transmembrane region" description="Helical" evidence="9">
    <location>
        <begin position="113"/>
        <end position="129"/>
    </location>
</feature>
<comment type="caution">
    <text evidence="11">The sequence shown here is derived from an EMBL/GenBank/DDBJ whole genome shotgun (WGS) entry which is preliminary data.</text>
</comment>
<feature type="domain" description="Histidine kinase" evidence="10">
    <location>
        <begin position="226"/>
        <end position="432"/>
    </location>
</feature>
<evidence type="ECO:0000313" key="11">
    <source>
        <dbReference type="EMBL" id="OIQ99347.1"/>
    </source>
</evidence>
<dbReference type="InterPro" id="IPR050980">
    <property type="entry name" value="2C_sensor_his_kinase"/>
</dbReference>
<evidence type="ECO:0000256" key="5">
    <source>
        <dbReference type="ARBA" id="ARBA00022679"/>
    </source>
</evidence>
<dbReference type="CDD" id="cd00082">
    <property type="entry name" value="HisKA"/>
    <property type="match status" value="1"/>
</dbReference>
<feature type="transmembrane region" description="Helical" evidence="9">
    <location>
        <begin position="57"/>
        <end position="77"/>
    </location>
</feature>
<dbReference type="InterPro" id="IPR036097">
    <property type="entry name" value="HisK_dim/P_sf"/>
</dbReference>
<dbReference type="InterPro" id="IPR005467">
    <property type="entry name" value="His_kinase_dom"/>
</dbReference>
<dbReference type="SUPFAM" id="SSF47384">
    <property type="entry name" value="Homodimeric domain of signal transducing histidine kinase"/>
    <property type="match status" value="1"/>
</dbReference>
<dbReference type="SMART" id="SM00387">
    <property type="entry name" value="HATPase_c"/>
    <property type="match status" value="1"/>
</dbReference>
<dbReference type="Pfam" id="PF02518">
    <property type="entry name" value="HATPase_c"/>
    <property type="match status" value="1"/>
</dbReference>
<evidence type="ECO:0000256" key="8">
    <source>
        <dbReference type="ARBA" id="ARBA00022840"/>
    </source>
</evidence>
<dbReference type="InterPro" id="IPR036890">
    <property type="entry name" value="HATPase_C_sf"/>
</dbReference>
<dbReference type="InterPro" id="IPR003661">
    <property type="entry name" value="HisK_dim/P_dom"/>
</dbReference>
<keyword evidence="7 11" id="KW-0418">Kinase</keyword>
<dbReference type="EC" id="2.7.13.3" evidence="3"/>
<gene>
    <name evidence="11" type="primary">regB_4</name>
    <name evidence="11" type="ORF">GALL_185840</name>
</gene>
<evidence type="ECO:0000256" key="7">
    <source>
        <dbReference type="ARBA" id="ARBA00022777"/>
    </source>
</evidence>